<dbReference type="Proteomes" id="UP001321486">
    <property type="component" value="Chromosome"/>
</dbReference>
<sequence length="191" mass="19279">MQEFRDQGRYQVRFEWGEAGAKRIAHGVHAVVVVDELDGHGDASAAQLAAGIAQATASGGAAAPAVLCATEASAADAASVILRLQERLGDRCIIALVGAGSVDADGFRTAVEDHLAAGAVVDALAEAGIDSSSPEAAAACASWQSLRRATGHLLTASTSARRSGEGAQDARAQRAAHPASVAVLREFSAPA</sequence>
<accession>A0ABM8GKR4</accession>
<name>A0ABM8GKR4_9MICO</name>
<gene>
    <name evidence="1" type="ORF">GCM10025867_12190</name>
</gene>
<protein>
    <recommendedName>
        <fullName evidence="3">2-phosphosulfolactate phosphatase</fullName>
    </recommendedName>
</protein>
<reference evidence="2" key="1">
    <citation type="journal article" date="2019" name="Int. J. Syst. Evol. Microbiol.">
        <title>The Global Catalogue of Microorganisms (GCM) 10K type strain sequencing project: providing services to taxonomists for standard genome sequencing and annotation.</title>
        <authorList>
            <consortium name="The Broad Institute Genomics Platform"/>
            <consortium name="The Broad Institute Genome Sequencing Center for Infectious Disease"/>
            <person name="Wu L."/>
            <person name="Ma J."/>
        </authorList>
    </citation>
    <scope>NUCLEOTIDE SEQUENCE [LARGE SCALE GENOMIC DNA]</scope>
    <source>
        <strain evidence="2">NBRC 108728</strain>
    </source>
</reference>
<dbReference type="RefSeq" id="WP_286345865.1">
    <property type="nucleotide sequence ID" value="NZ_AP027732.1"/>
</dbReference>
<dbReference type="Gene3D" id="3.90.1560.10">
    <property type="entry name" value="ComB-like"/>
    <property type="match status" value="1"/>
</dbReference>
<evidence type="ECO:0008006" key="3">
    <source>
        <dbReference type="Google" id="ProtNLM"/>
    </source>
</evidence>
<dbReference type="SUPFAM" id="SSF142823">
    <property type="entry name" value="ComB-like"/>
    <property type="match status" value="1"/>
</dbReference>
<dbReference type="InterPro" id="IPR036702">
    <property type="entry name" value="ComB-like_sf"/>
</dbReference>
<organism evidence="1 2">
    <name type="scientific">Frondihabitans sucicola</name>
    <dbReference type="NCBI Taxonomy" id="1268041"/>
    <lineage>
        <taxon>Bacteria</taxon>
        <taxon>Bacillati</taxon>
        <taxon>Actinomycetota</taxon>
        <taxon>Actinomycetes</taxon>
        <taxon>Micrococcales</taxon>
        <taxon>Microbacteriaceae</taxon>
        <taxon>Frondihabitans</taxon>
    </lineage>
</organism>
<proteinExistence type="predicted"/>
<keyword evidence="2" id="KW-1185">Reference proteome</keyword>
<evidence type="ECO:0000313" key="2">
    <source>
        <dbReference type="Proteomes" id="UP001321486"/>
    </source>
</evidence>
<evidence type="ECO:0000313" key="1">
    <source>
        <dbReference type="EMBL" id="BDZ48978.1"/>
    </source>
</evidence>
<dbReference type="EMBL" id="AP027732">
    <property type="protein sequence ID" value="BDZ48978.1"/>
    <property type="molecule type" value="Genomic_DNA"/>
</dbReference>